<feature type="transmembrane region" description="Helical" evidence="2">
    <location>
        <begin position="495"/>
        <end position="517"/>
    </location>
</feature>
<feature type="transmembrane region" description="Helical" evidence="2">
    <location>
        <begin position="673"/>
        <end position="694"/>
    </location>
</feature>
<name>A0A8S5PY31_9CAUD</name>
<feature type="transmembrane region" description="Helical" evidence="2">
    <location>
        <begin position="396"/>
        <end position="414"/>
    </location>
</feature>
<feature type="transmembrane region" description="Helical" evidence="2">
    <location>
        <begin position="239"/>
        <end position="258"/>
    </location>
</feature>
<proteinExistence type="predicted"/>
<feature type="transmembrane region" description="Helical" evidence="2">
    <location>
        <begin position="1031"/>
        <end position="1052"/>
    </location>
</feature>
<accession>A0A8S5PY31</accession>
<protein>
    <submittedName>
        <fullName evidence="3">Uncharacterized protein</fullName>
    </submittedName>
</protein>
<organism evidence="3">
    <name type="scientific">Myoviridae sp. ctgsk7</name>
    <dbReference type="NCBI Taxonomy" id="2825151"/>
    <lineage>
        <taxon>Viruses</taxon>
        <taxon>Duplodnaviria</taxon>
        <taxon>Heunggongvirae</taxon>
        <taxon>Uroviricota</taxon>
        <taxon>Caudoviricetes</taxon>
    </lineage>
</organism>
<sequence>MDNTYDILNQILGVVSRIESNSKKDSKVDSSKSKNDSTKGDSQKLFSGSKNPLNFAGTGKPESLQKMGTALLDFSKGLGAYMKIRLLGGKAAMVEISNFMASLQNIDLRKMYISANAVSALTGLLSVFTPKNVFGVLMLSHGLKDKDDIQKFLVALTSGLNEIKDPNDFESKARTLTRIILLLSDKKIIQGLKRASALNEKRGKNIADFMIALTKGLMAIPNIEVIDQATLALKTMTQALKQIVICVGIIVAIGALLYASESPWAILGITGALLIGIIGILHIVVKEMASLKNSKDSLDSMTRVLFGITGVVTAMVAVAALVLMIDHPLVILGITAALLLGIIGMLAAVVGLSSEVKASQKSLANITKALVQLNLVLVGLLAVSVLLTMLKNPLEIVGITALLLVAVVGTLWAVSRMSSGISKSTAALKNLSKAMISITACLVILVGIAVLLSLLKNPLEVLAITGALILAEIAIVLAVGFAGKMLRGSHQGLKQLYLSIIAVTACISLVLLLAIVINSLKEPYEVLKIAGIILGGMIGMLVLVAIVDKIFDLAKVSKSLMYLAAGVFLMTVVFSLLLICLSLTLIPLIQKINETANFLEGLAGVAAVVIGMGIITFLLGALLNNENMLWLMAKGAVGILALTGIIWLLSGAVDELVNVSLKIGAQTGAFWKGFGSIAGVLIIVTVIIGVLGAVVTALAPIMAVGAASMLALAGIIYALGKGFDPLVDVSLKIGNQSKVFWKGLKEIAKVLSGLVVILGVAGILSPLIAASEAVFLPLGFLMIKLSKGLDSIIDVSIKVGEQKDEFWKGLKGIGEVISTLLDSLSDVSLASAIKLPIITRSLVPLFESLGMFVDIINKMETQTFLKGYDSNGKPIFEKIDVDYKTAATTIGNNFLDFVRTLIPIIDDLDSDSVKLIKKLGGALQPMMDSLSKYVDIILKMADPNKLSIIEGYDEKGNPKYGEKKIDIKLIATNIGDSFIAFVTELDNKFENINKDSAKRIERIGNALGPIMEVLSSYTEAMEKISDQAKTALWIVSATALSTGIISVLKLFMEKKFNDDVSKYYGGRLQRSQFSKIKNSLDDILETYKSFGSILKMATNENIQNAKNSLVLGKYLSAFVYQITQGNLLAYTKDVKSKEYEKITSLLKSIYPSAIYIEKLGKMDMSNVENNTMSFINALNNFAKLDLANNATTVLKNSIIFDRALSRIDQALTKNKKARLAAMKEFSAGAVQMAESIDKVSKSVSNITNKDKQDLEFVINQLKEIEKTRLEETTIKLEYERAKEANLAQQTAEYANQVQADNKEFASNILNKTNNVRNNTTQGMLGGLSQEHLDVIVKYFSDEITQAIITGLTTGIKKFELIFKNSSEVVGGQLAIGK</sequence>
<dbReference type="EMBL" id="BK015533">
    <property type="protein sequence ID" value="DAE11513.1"/>
    <property type="molecule type" value="Genomic_DNA"/>
</dbReference>
<feature type="transmembrane region" description="Helical" evidence="2">
    <location>
        <begin position="264"/>
        <end position="284"/>
    </location>
</feature>
<evidence type="ECO:0000256" key="2">
    <source>
        <dbReference type="SAM" id="Phobius"/>
    </source>
</evidence>
<feature type="transmembrane region" description="Helical" evidence="2">
    <location>
        <begin position="529"/>
        <end position="548"/>
    </location>
</feature>
<feature type="transmembrane region" description="Helical" evidence="2">
    <location>
        <begin position="331"/>
        <end position="352"/>
    </location>
</feature>
<feature type="transmembrane region" description="Helical" evidence="2">
    <location>
        <begin position="701"/>
        <end position="720"/>
    </location>
</feature>
<feature type="transmembrane region" description="Helical" evidence="2">
    <location>
        <begin position="750"/>
        <end position="783"/>
    </location>
</feature>
<feature type="transmembrane region" description="Helical" evidence="2">
    <location>
        <begin position="373"/>
        <end position="390"/>
    </location>
</feature>
<evidence type="ECO:0000256" key="1">
    <source>
        <dbReference type="SAM" id="MobiDB-lite"/>
    </source>
</evidence>
<feature type="compositionally biased region" description="Basic and acidic residues" evidence="1">
    <location>
        <begin position="20"/>
        <end position="42"/>
    </location>
</feature>
<feature type="transmembrane region" description="Helical" evidence="2">
    <location>
        <begin position="304"/>
        <end position="325"/>
    </location>
</feature>
<feature type="region of interest" description="Disordered" evidence="1">
    <location>
        <begin position="20"/>
        <end position="61"/>
    </location>
</feature>
<feature type="transmembrane region" description="Helical" evidence="2">
    <location>
        <begin position="601"/>
        <end position="623"/>
    </location>
</feature>
<keyword evidence="2" id="KW-0472">Membrane</keyword>
<keyword evidence="2" id="KW-0812">Transmembrane</keyword>
<feature type="transmembrane region" description="Helical" evidence="2">
    <location>
        <begin position="434"/>
        <end position="455"/>
    </location>
</feature>
<evidence type="ECO:0000313" key="3">
    <source>
        <dbReference type="EMBL" id="DAE11513.1"/>
    </source>
</evidence>
<reference evidence="3" key="1">
    <citation type="journal article" date="2021" name="Proc. Natl. Acad. Sci. U.S.A.">
        <title>A Catalog of Tens of Thousands of Viruses from Human Metagenomes Reveals Hidden Associations with Chronic Diseases.</title>
        <authorList>
            <person name="Tisza M.J."/>
            <person name="Buck C.B."/>
        </authorList>
    </citation>
    <scope>NUCLEOTIDE SEQUENCE</scope>
    <source>
        <strain evidence="3">Ctgsk7</strain>
    </source>
</reference>
<feature type="transmembrane region" description="Helical" evidence="2">
    <location>
        <begin position="560"/>
        <end position="589"/>
    </location>
</feature>
<feature type="transmembrane region" description="Helical" evidence="2">
    <location>
        <begin position="461"/>
        <end position="483"/>
    </location>
</feature>
<feature type="transmembrane region" description="Helical" evidence="2">
    <location>
        <begin position="635"/>
        <end position="653"/>
    </location>
</feature>
<keyword evidence="2" id="KW-1133">Transmembrane helix</keyword>